<dbReference type="PRINTS" id="PR01346">
    <property type="entry name" value="HELNAPAPROT"/>
</dbReference>
<dbReference type="GO" id="GO:0008199">
    <property type="term" value="F:ferric iron binding"/>
    <property type="evidence" value="ECO:0007669"/>
    <property type="project" value="InterPro"/>
</dbReference>
<evidence type="ECO:0000259" key="3">
    <source>
        <dbReference type="Pfam" id="PF00210"/>
    </source>
</evidence>
<gene>
    <name evidence="4" type="primary">dps_2</name>
    <name evidence="4" type="ORF">EHSB41UT_02848</name>
</gene>
<dbReference type="OrthoDB" id="9797687at2"/>
<dbReference type="AlphaFoldDB" id="A0A1X7AL93"/>
<dbReference type="EC" id="1.16.-.-" evidence="4"/>
<evidence type="ECO:0000313" key="5">
    <source>
        <dbReference type="Proteomes" id="UP000196573"/>
    </source>
</evidence>
<name>A0A1X7AL93_9GAMM</name>
<organism evidence="4 5">
    <name type="scientific">Parendozoicomonas haliclonae</name>
    <dbReference type="NCBI Taxonomy" id="1960125"/>
    <lineage>
        <taxon>Bacteria</taxon>
        <taxon>Pseudomonadati</taxon>
        <taxon>Pseudomonadota</taxon>
        <taxon>Gammaproteobacteria</taxon>
        <taxon>Oceanospirillales</taxon>
        <taxon>Endozoicomonadaceae</taxon>
        <taxon>Parendozoicomonas</taxon>
    </lineage>
</organism>
<reference evidence="4 5" key="1">
    <citation type="submission" date="2017-03" db="EMBL/GenBank/DDBJ databases">
        <authorList>
            <person name="Afonso C.L."/>
            <person name="Miller P.J."/>
            <person name="Scott M.A."/>
            <person name="Spackman E."/>
            <person name="Goraichik I."/>
            <person name="Dimitrov K.M."/>
            <person name="Suarez D.L."/>
            <person name="Swayne D.E."/>
        </authorList>
    </citation>
    <scope>NUCLEOTIDE SEQUENCE [LARGE SCALE GENOMIC DNA]</scope>
    <source>
        <strain evidence="4">SB41UT1</strain>
    </source>
</reference>
<evidence type="ECO:0000256" key="1">
    <source>
        <dbReference type="ARBA" id="ARBA00009497"/>
    </source>
</evidence>
<dbReference type="InterPro" id="IPR009078">
    <property type="entry name" value="Ferritin-like_SF"/>
</dbReference>
<dbReference type="NCBIfam" id="NF006975">
    <property type="entry name" value="PRK09448.1"/>
    <property type="match status" value="1"/>
</dbReference>
<dbReference type="PANTHER" id="PTHR42932">
    <property type="entry name" value="GENERAL STRESS PROTEIN 20U"/>
    <property type="match status" value="1"/>
</dbReference>
<dbReference type="PANTHER" id="PTHR42932:SF3">
    <property type="entry name" value="DNA PROTECTION DURING STARVATION PROTEIN"/>
    <property type="match status" value="1"/>
</dbReference>
<dbReference type="CDD" id="cd01043">
    <property type="entry name" value="DPS"/>
    <property type="match status" value="1"/>
</dbReference>
<feature type="domain" description="Ferritin/DPS" evidence="3">
    <location>
        <begin position="20"/>
        <end position="158"/>
    </location>
</feature>
<keyword evidence="5" id="KW-1185">Reference proteome</keyword>
<dbReference type="InterPro" id="IPR008331">
    <property type="entry name" value="Ferritin_DPS_dom"/>
</dbReference>
<dbReference type="Gene3D" id="1.20.1260.10">
    <property type="match status" value="1"/>
</dbReference>
<evidence type="ECO:0000313" key="4">
    <source>
        <dbReference type="EMBL" id="SMA48687.1"/>
    </source>
</evidence>
<accession>A0A1X7AL93</accession>
<proteinExistence type="inferred from homology"/>
<keyword evidence="4" id="KW-0560">Oxidoreductase</keyword>
<dbReference type="SUPFAM" id="SSF47240">
    <property type="entry name" value="Ferritin-like"/>
    <property type="match status" value="1"/>
</dbReference>
<protein>
    <submittedName>
        <fullName evidence="4">DNA protection during starvation protein</fullName>
        <ecNumber evidence="4">1.16.-.-</ecNumber>
    </submittedName>
</protein>
<dbReference type="InterPro" id="IPR012347">
    <property type="entry name" value="Ferritin-like"/>
</dbReference>
<comment type="similarity">
    <text evidence="1 2">Belongs to the Dps family.</text>
</comment>
<dbReference type="Pfam" id="PF00210">
    <property type="entry name" value="Ferritin"/>
    <property type="match status" value="1"/>
</dbReference>
<dbReference type="InterPro" id="IPR002177">
    <property type="entry name" value="DPS_DNA-bd"/>
</dbReference>
<dbReference type="EMBL" id="FWPT01000006">
    <property type="protein sequence ID" value="SMA48687.1"/>
    <property type="molecule type" value="Genomic_DNA"/>
</dbReference>
<sequence length="161" mass="18386">MGYHTSETLPTNVKDASAQELQKLVYCGIDLNMQIKESHWTMAGREFLSIHRLFDEVSEAIEDTVDDYAERVSQLGHKPNGVLQVVADKSPLTPYPKEIKDIDEHVEVIAHRLAFFSDLAYQAINKMDEHGDVISVDLVTSRTRDIDKLIWLVESHLPKKR</sequence>
<dbReference type="GO" id="GO:0016491">
    <property type="term" value="F:oxidoreductase activity"/>
    <property type="evidence" value="ECO:0007669"/>
    <property type="project" value="UniProtKB-KW"/>
</dbReference>
<dbReference type="Proteomes" id="UP000196573">
    <property type="component" value="Unassembled WGS sequence"/>
</dbReference>
<evidence type="ECO:0000256" key="2">
    <source>
        <dbReference type="RuleBase" id="RU003875"/>
    </source>
</evidence>
<dbReference type="PIRSF" id="PIRSF005900">
    <property type="entry name" value="Dps"/>
    <property type="match status" value="1"/>
</dbReference>